<accession>A0A5E4MAM1</accession>
<proteinExistence type="predicted"/>
<evidence type="ECO:0000313" key="2">
    <source>
        <dbReference type="Proteomes" id="UP000325440"/>
    </source>
</evidence>
<dbReference type="EMBL" id="CABPRJ010000490">
    <property type="protein sequence ID" value="VVC29285.1"/>
    <property type="molecule type" value="Genomic_DNA"/>
</dbReference>
<gene>
    <name evidence="1" type="ORF">CINCED_3A022037</name>
</gene>
<dbReference type="AlphaFoldDB" id="A0A5E4MAM1"/>
<protein>
    <submittedName>
        <fullName evidence="1">Uncharacterized protein</fullName>
    </submittedName>
</protein>
<keyword evidence="2" id="KW-1185">Reference proteome</keyword>
<evidence type="ECO:0000313" key="1">
    <source>
        <dbReference type="EMBL" id="VVC29285.1"/>
    </source>
</evidence>
<name>A0A5E4MAM1_9HEMI</name>
<sequence>MACRSPFHFLAIDTKFGESGLEVSKGPFPKFGSDQTNSRLVPLKVILWCQTMEGTCVGC</sequence>
<reference evidence="1 2" key="1">
    <citation type="submission" date="2019-08" db="EMBL/GenBank/DDBJ databases">
        <authorList>
            <person name="Alioto T."/>
            <person name="Alioto T."/>
            <person name="Gomez Garrido J."/>
        </authorList>
    </citation>
    <scope>NUCLEOTIDE SEQUENCE [LARGE SCALE GENOMIC DNA]</scope>
</reference>
<organism evidence="1 2">
    <name type="scientific">Cinara cedri</name>
    <dbReference type="NCBI Taxonomy" id="506608"/>
    <lineage>
        <taxon>Eukaryota</taxon>
        <taxon>Metazoa</taxon>
        <taxon>Ecdysozoa</taxon>
        <taxon>Arthropoda</taxon>
        <taxon>Hexapoda</taxon>
        <taxon>Insecta</taxon>
        <taxon>Pterygota</taxon>
        <taxon>Neoptera</taxon>
        <taxon>Paraneoptera</taxon>
        <taxon>Hemiptera</taxon>
        <taxon>Sternorrhyncha</taxon>
        <taxon>Aphidomorpha</taxon>
        <taxon>Aphidoidea</taxon>
        <taxon>Aphididae</taxon>
        <taxon>Lachninae</taxon>
        <taxon>Cinara</taxon>
    </lineage>
</organism>
<dbReference type="Proteomes" id="UP000325440">
    <property type="component" value="Unassembled WGS sequence"/>
</dbReference>